<dbReference type="InterPro" id="IPR013103">
    <property type="entry name" value="RVT_2"/>
</dbReference>
<evidence type="ECO:0000256" key="4">
    <source>
        <dbReference type="ARBA" id="ARBA00022801"/>
    </source>
</evidence>
<sequence length="3195" mass="360395">MADFLAVRVLCSARAIAVKLALVAQWKSSNILLPFTSPNGINLSHILPLENLLSLVIEFGDSYEVPASTASTTTTDTTSGRTGKKSGWKITLTAEDMQKRKNDVKARTTLLLSPPDEHQLQFSSETLEQTFNILQVIVGQLQFMDIEVEQDDLNQKFLTSLAPEWLMHTIVWRNRSDLDTMSLDDLYNHLKVYESEVQKKLEANSQNMAFISLAKFSRGNEDVNTASVSTASTNVPTASANIGKKTRKKISIQGSDVSGFDKSKVECFNYRKMGHFARECRAPRSQDRGRRDNYRQGSKVKEQALKALMEIDGVGWDWSYMANDEEDHALVADEEAPTEFALMANTSAESKVFDNSLYSKDCKKNNDSLNYHKKYKEEDYVEKIRGLEFRTGSSNDYVEILKKELETLKKEKEGVDGKLAGFLTASKDLDNLIVSQRSDKNKEGLGYKFADDTVTDYSRPSPTMKSTSGDDKIRNPSVPETDASPSTITPKPFIKFVKPNDSPSKSKTGPNFVMKKKACFNCGQFDHLSYDCRKRGSSQNNIDDKGYWDSGCSRHMTGNISYLSDYEPFDGGYVSFGQGGCKITGKGTIKTDKIEFENVYFVKNLKYNLFSVSQICDNKNSVLFTDSEYIVLGRDFKLLDDATILLRTPRQHNMYSINLNNIVPHKDLTCLVAKASADECMIWHRRPGHLNFKTMNKLVRHNLVRGLPTKCFENDHTCTACLKGKQYKASLTDDFSRFTWTFFLKTKDETSGILMKFITEIENLKDLKVKIIRKLIEAARTMLADAKLHVTFWAEAVNTACYVQNKVLFNKSQNKTPYELFNGRTPAIWFFKPFGCHVMILNILDNLGKFEEKRDEGYFIGYSMSSKAFRVFNKRTRKVEENLHVEFLENKAIEKGAGPNWLFDIDSLTKSMNYVPVDADTNSTNLSGTKDVTSQEVKKDVSSLSYIALPNWVHDALLESSSSKPQVDCSTEVPKNSGNLNPTASTSNPPADQMVTLTVESPILTVSSLVPTACFTDSLEPSSDARLISKRVANQVETPSLDNILTLTNRFEDILRGTTNSDESNGVEADSCGYSNSNQEQVQRVEPKKISDALQDPSWVEAMQEELFQFKIQNVWTLVDCPKGIRPIGTKWILKNKKDERGIVIKNKARLVSQGHTQEEAINYDEVFAHVARIEAIRLFLVYASFMGFIVYQMDVKSAFLYGTIDEEVGTIDHTLFIKRQRGDFILVQVYVDDIIFRSSNPQLCREFEALMYEKFQMSAMCELNFFLGLQVLQKKDGIFLSQDKYQVTPKECHLHAVKRIFRYLKGHPKLGLVYPKESPFDLDINQIDEDDMEEMDIKWSMALLSIRADKFWKKTGKKISVQGSDVAPKALTAIDGVVWDWSFMENDEENHALVADEEALTEFALIANTSTESKTGLPEFANDTVTDYSRPSPTMERTSGADQNRNPSVSETDALPSTITPKPFIKFVKPNDSLSKSKTCKTKTPKKPPVKYAKQYRKPNKKPNVRGNQRNWNNLKSHQLGPNFVMKKKACFNCGDFNHLSYDCRKRVKRGISRSQNDIYESFTPIPVVHTPCRPPVKLIRSNMNGARPNRTSFNKQAHSYANRPIQRTSVGSSLNNIDDKGYWDSGCSRHMTGNISYLSDYEPFDGGYVSFGQGGCKITVKGIIKTGKLEFENVYFVKDLKCDNGGEFRNKKMNDFCSQKGIKREFSNAKTPQQNGVAERVLVNKSQNKTTYELFNGRTPAIGFLKPFGCHVMILNTLDNLGKFEAKRDEGYFIGYSMSSKAFIVFNKRTNRVEENLHVEFLENMAIEKGAGPNWLFDIDSLTKSMNYVPMDVGTNSTNLSGIKDAVNQEVKKNVYSLRYIALPNWVHDALLESSSKPKKISDALQDPSWVEAMQEELLQFKIQRVWTSVDCPKGVRPIGTKWVLKNKKDERGIVIRNKARLVALGHIQEEGIDYDEVFAPVARVKAIRLFLAYASFMGFTVYQIDVKSAFLYGTIDEEVYVMQPPGFQDLDFLVRVYKVEKAMYGLHQALRAWYGTLSKYLLTNGFQRGTIGQTIFIRRPDIMFAVYACARHQVTPKECHLYVVKRIFRYLKGHPKLGLWYPKESPFDLVAYSDSDYGGATQDRKSTTGGCQFLGRRLISWQCKKQTIVATSTTEAEYVVAASYRGQVLWIHNQLLDYGLSMPCEALSREISSSILHFNTIMARLQFCDYHNMVAILEKSEHNVDFHPIVDFVEASPLRCALTFKPTVYVSHIRQFWSTARIEKTEEGTKILATVDGFNEFSSNIATALVYLATNRTYNFSKMIFDGLVKNVNNKGKGSGTPIKPHHTPSPEGLLTSHATYSSTTLPLVPTTPIPTVTPSETTPIRQYTQRARIAQSSALPSVADEPASPLRDVSQGEACPTDSGFIADQDRVNIAKSSTLPHDPAPRVTSPAAVEGKKEWLQKDLEMMPPIKGRNLDEGEAAAERVSDDSEEMATVLTSMDAATVLAGGVAEVPTGSGSIPTASPPATGVATGSDVVPTTSPIFATATESTQYTRRKGKETMVESKTLKKQKVQEQIDTQVVRELEEQMAREDQRKSEQIARDAEIARIHAEAELQIMIDTLDRSNETIAKVSARVSTICFRIASGKKNRADKVIVNRLTKSVIFVPMRETDLMEKLARIYLKEAVMRHGIPISIICDLQETTKKIIQIKQRIQAARDQQKSYVDLKRKPMEFQVGDRVMLKVSPWKGVVCFGKRGKLNPRYVRPFKVLEKVGSITYKLELPQELSRVAFGLIRDAFSVCDLHYRFTHSSVNDDDGGNDAQDSEQTNLDDDENPSFTLKDIKEEEQYEEYVLTLERDKSDDEDKMYEEEDDDIAKKLYGDLNITQGLRDIDMTNAEHGREDQQNASHELGFVQEEDAHVTLTTVHDKTEGPLQSSSISSKFTSKLLNLDDLSSNINSLMNTSTIPPPPPPVNPSSHLTIIPQQQTPDCTTKTSYQIMTLLEIPNFASLFQFDQRLKEEVNAAVRLQSNKLKEEAKAENQEFINQVDLTMKKIIKEQVKAQVSTIMSQIKNYITESVGAEVLVRSTNQHQTSYAVAASLSEFKLKKILINKMETNESINRSEIQRNPYNALVKSYNTDIDILSTYGDVVTLKRGRDDQDKDKDPSAGSDRRRKRRKSRKDAEPLKDSKLKESKSSISSKGTQSHPKSSGRST</sequence>
<reference evidence="10" key="1">
    <citation type="journal article" date="2019" name="Sci. Rep.">
        <title>Draft genome of Tanacetum cinerariifolium, the natural source of mosquito coil.</title>
        <authorList>
            <person name="Yamashiro T."/>
            <person name="Shiraishi A."/>
            <person name="Satake H."/>
            <person name="Nakayama K."/>
        </authorList>
    </citation>
    <scope>NUCLEOTIDE SEQUENCE</scope>
</reference>
<feature type="region of interest" description="Disordered" evidence="7">
    <location>
        <begin position="2794"/>
        <end position="2820"/>
    </location>
</feature>
<feature type="compositionally biased region" description="Polar residues" evidence="7">
    <location>
        <begin position="1424"/>
        <end position="1461"/>
    </location>
</feature>
<dbReference type="SUPFAM" id="SSF53098">
    <property type="entry name" value="Ribonuclease H-like"/>
    <property type="match status" value="2"/>
</dbReference>
<feature type="region of interest" description="Disordered" evidence="7">
    <location>
        <begin position="456"/>
        <end position="508"/>
    </location>
</feature>
<dbReference type="InterPro" id="IPR057670">
    <property type="entry name" value="SH3_retrovirus"/>
</dbReference>
<feature type="region of interest" description="Disordered" evidence="7">
    <location>
        <begin position="963"/>
        <end position="992"/>
    </location>
</feature>
<evidence type="ECO:0000313" key="10">
    <source>
        <dbReference type="EMBL" id="GEU68889.1"/>
    </source>
</evidence>
<dbReference type="InterPro" id="IPR039537">
    <property type="entry name" value="Retrotran_Ty1/copia-like"/>
</dbReference>
<feature type="coiled-coil region" evidence="6">
    <location>
        <begin position="3004"/>
        <end position="3035"/>
    </location>
</feature>
<dbReference type="Pfam" id="PF25597">
    <property type="entry name" value="SH3_retrovirus"/>
    <property type="match status" value="2"/>
</dbReference>
<dbReference type="PROSITE" id="PS50994">
    <property type="entry name" value="INTEGRASE"/>
    <property type="match status" value="1"/>
</dbReference>
<dbReference type="InterPro" id="IPR036875">
    <property type="entry name" value="Znf_CCHC_sf"/>
</dbReference>
<feature type="compositionally biased region" description="Basic and acidic residues" evidence="7">
    <location>
        <begin position="3162"/>
        <end position="3176"/>
    </location>
</feature>
<dbReference type="CDD" id="cd09272">
    <property type="entry name" value="RNase_HI_RT_Ty1"/>
    <property type="match status" value="1"/>
</dbReference>
<keyword evidence="5" id="KW-0863">Zinc-finger</keyword>
<comment type="caution">
    <text evidence="10">The sequence shown here is derived from an EMBL/GenBank/DDBJ whole genome shotgun (WGS) entry which is preliminary data.</text>
</comment>
<name>A0A6L2M5Z8_TANCI</name>
<dbReference type="GO" id="GO:0008270">
    <property type="term" value="F:zinc ion binding"/>
    <property type="evidence" value="ECO:0007669"/>
    <property type="project" value="UniProtKB-KW"/>
</dbReference>
<dbReference type="Pfam" id="PF24626">
    <property type="entry name" value="SH3_Tf2-1"/>
    <property type="match status" value="1"/>
</dbReference>
<accession>A0A6L2M5Z8</accession>
<keyword evidence="6" id="KW-0175">Coiled coil</keyword>
<feature type="domain" description="CCHC-type" evidence="8">
    <location>
        <begin position="519"/>
        <end position="534"/>
    </location>
</feature>
<evidence type="ECO:0000259" key="8">
    <source>
        <dbReference type="PROSITE" id="PS50158"/>
    </source>
</evidence>
<dbReference type="GO" id="GO:0004190">
    <property type="term" value="F:aspartic-type endopeptidase activity"/>
    <property type="evidence" value="ECO:0007669"/>
    <property type="project" value="UniProtKB-KW"/>
</dbReference>
<dbReference type="InterPro" id="IPR056924">
    <property type="entry name" value="SH3_Tf2-1"/>
</dbReference>
<dbReference type="InterPro" id="IPR001878">
    <property type="entry name" value="Znf_CCHC"/>
</dbReference>
<evidence type="ECO:0000259" key="9">
    <source>
        <dbReference type="PROSITE" id="PS50994"/>
    </source>
</evidence>
<dbReference type="SUPFAM" id="SSF57756">
    <property type="entry name" value="Retrovirus zinc finger-like domains"/>
    <property type="match status" value="2"/>
</dbReference>
<dbReference type="PROSITE" id="PS50158">
    <property type="entry name" value="ZF_CCHC"/>
    <property type="match status" value="2"/>
</dbReference>
<dbReference type="Gene3D" id="3.30.420.10">
    <property type="entry name" value="Ribonuclease H-like superfamily/Ribonuclease H"/>
    <property type="match status" value="1"/>
</dbReference>
<dbReference type="Pfam" id="PF07727">
    <property type="entry name" value="RVT_2"/>
    <property type="match status" value="3"/>
</dbReference>
<keyword evidence="4" id="KW-0378">Hydrolase</keyword>
<feature type="domain" description="CCHC-type" evidence="8">
    <location>
        <begin position="1532"/>
        <end position="1547"/>
    </location>
</feature>
<feature type="region of interest" description="Disordered" evidence="7">
    <location>
        <begin position="1058"/>
        <end position="1087"/>
    </location>
</feature>
<dbReference type="InterPro" id="IPR036397">
    <property type="entry name" value="RNaseH_sf"/>
</dbReference>
<dbReference type="InterPro" id="IPR001584">
    <property type="entry name" value="Integrase_cat-core"/>
</dbReference>
<feature type="compositionally biased region" description="Low complexity" evidence="7">
    <location>
        <begin position="3177"/>
        <end position="3186"/>
    </location>
</feature>
<dbReference type="SMART" id="SM00343">
    <property type="entry name" value="ZnF_C2HC"/>
    <property type="match status" value="3"/>
</dbReference>
<keyword evidence="2" id="KW-0479">Metal-binding</keyword>
<feature type="compositionally biased region" description="Basic and acidic residues" evidence="7">
    <location>
        <begin position="3136"/>
        <end position="3147"/>
    </location>
</feature>
<dbReference type="Pfam" id="PF22936">
    <property type="entry name" value="Pol_BBD"/>
    <property type="match status" value="2"/>
</dbReference>
<keyword evidence="1" id="KW-0645">Protease</keyword>
<feature type="region of interest" description="Disordered" evidence="7">
    <location>
        <begin position="2379"/>
        <end position="2408"/>
    </location>
</feature>
<dbReference type="GO" id="GO:0015074">
    <property type="term" value="P:DNA integration"/>
    <property type="evidence" value="ECO:0007669"/>
    <property type="project" value="InterPro"/>
</dbReference>
<dbReference type="InterPro" id="IPR043502">
    <property type="entry name" value="DNA/RNA_pol_sf"/>
</dbReference>
<keyword evidence="3" id="KW-0064">Aspartyl protease</keyword>
<feature type="compositionally biased region" description="Polar residues" evidence="7">
    <location>
        <begin position="456"/>
        <end position="467"/>
    </location>
</feature>
<protein>
    <submittedName>
        <fullName evidence="10">Uncharacterized protein</fullName>
    </submittedName>
</protein>
<dbReference type="SUPFAM" id="SSF56672">
    <property type="entry name" value="DNA/RNA polymerases"/>
    <property type="match status" value="1"/>
</dbReference>
<gene>
    <name evidence="10" type="ORF">Tci_040867</name>
</gene>
<feature type="region of interest" description="Disordered" evidence="7">
    <location>
        <begin position="1415"/>
        <end position="1492"/>
    </location>
</feature>
<evidence type="ECO:0000256" key="2">
    <source>
        <dbReference type="ARBA" id="ARBA00022723"/>
    </source>
</evidence>
<dbReference type="InterPro" id="IPR012337">
    <property type="entry name" value="RNaseH-like_sf"/>
</dbReference>
<feature type="compositionally biased region" description="Polar residues" evidence="7">
    <location>
        <begin position="1073"/>
        <end position="1082"/>
    </location>
</feature>
<evidence type="ECO:0000256" key="1">
    <source>
        <dbReference type="ARBA" id="ARBA00022670"/>
    </source>
</evidence>
<dbReference type="PANTHER" id="PTHR42648">
    <property type="entry name" value="TRANSPOSASE, PUTATIVE-RELATED"/>
    <property type="match status" value="1"/>
</dbReference>
<dbReference type="Pfam" id="PF00098">
    <property type="entry name" value="zf-CCHC"/>
    <property type="match status" value="2"/>
</dbReference>
<feature type="compositionally biased region" description="Basic residues" evidence="7">
    <location>
        <begin position="1479"/>
        <end position="1492"/>
    </location>
</feature>
<dbReference type="GO" id="GO:0006508">
    <property type="term" value="P:proteolysis"/>
    <property type="evidence" value="ECO:0007669"/>
    <property type="project" value="UniProtKB-KW"/>
</dbReference>
<evidence type="ECO:0000256" key="5">
    <source>
        <dbReference type="PROSITE-ProRule" id="PRU00047"/>
    </source>
</evidence>
<dbReference type="EMBL" id="BKCJ010005834">
    <property type="protein sequence ID" value="GEU68889.1"/>
    <property type="molecule type" value="Genomic_DNA"/>
</dbReference>
<dbReference type="Pfam" id="PF13976">
    <property type="entry name" value="gag_pre-integrs"/>
    <property type="match status" value="1"/>
</dbReference>
<evidence type="ECO:0000256" key="6">
    <source>
        <dbReference type="SAM" id="Coils"/>
    </source>
</evidence>
<proteinExistence type="predicted"/>
<dbReference type="GO" id="GO:0003676">
    <property type="term" value="F:nucleic acid binding"/>
    <property type="evidence" value="ECO:0007669"/>
    <property type="project" value="InterPro"/>
</dbReference>
<organism evidence="10">
    <name type="scientific">Tanacetum cinerariifolium</name>
    <name type="common">Dalmatian daisy</name>
    <name type="synonym">Chrysanthemum cinerariifolium</name>
    <dbReference type="NCBI Taxonomy" id="118510"/>
    <lineage>
        <taxon>Eukaryota</taxon>
        <taxon>Viridiplantae</taxon>
        <taxon>Streptophyta</taxon>
        <taxon>Embryophyta</taxon>
        <taxon>Tracheophyta</taxon>
        <taxon>Spermatophyta</taxon>
        <taxon>Magnoliopsida</taxon>
        <taxon>eudicotyledons</taxon>
        <taxon>Gunneridae</taxon>
        <taxon>Pentapetalae</taxon>
        <taxon>asterids</taxon>
        <taxon>campanulids</taxon>
        <taxon>Asterales</taxon>
        <taxon>Asteraceae</taxon>
        <taxon>Asteroideae</taxon>
        <taxon>Anthemideae</taxon>
        <taxon>Anthemidinae</taxon>
        <taxon>Tanacetum</taxon>
    </lineage>
</organism>
<evidence type="ECO:0000256" key="7">
    <source>
        <dbReference type="SAM" id="MobiDB-lite"/>
    </source>
</evidence>
<feature type="region of interest" description="Disordered" evidence="7">
    <location>
        <begin position="3136"/>
        <end position="3195"/>
    </location>
</feature>
<evidence type="ECO:0000256" key="3">
    <source>
        <dbReference type="ARBA" id="ARBA00022750"/>
    </source>
</evidence>
<keyword evidence="5" id="KW-0862">Zinc</keyword>
<dbReference type="InterPro" id="IPR054722">
    <property type="entry name" value="PolX-like_BBD"/>
</dbReference>
<feature type="domain" description="Integrase catalytic" evidence="9">
    <location>
        <begin position="1680"/>
        <end position="1723"/>
    </location>
</feature>
<dbReference type="PANTHER" id="PTHR42648:SF32">
    <property type="entry name" value="RIBONUCLEASE H-LIKE DOMAIN, GAG-PRE-INTEGRASE DOMAIN PROTEIN-RELATED"/>
    <property type="match status" value="1"/>
</dbReference>
<dbReference type="InterPro" id="IPR025724">
    <property type="entry name" value="GAG-pre-integrase_dom"/>
</dbReference>